<dbReference type="InterPro" id="IPR000683">
    <property type="entry name" value="Gfo/Idh/MocA-like_OxRdtase_N"/>
</dbReference>
<organism evidence="8 9">
    <name type="scientific">Ferrigenium kumadai</name>
    <dbReference type="NCBI Taxonomy" id="1682490"/>
    <lineage>
        <taxon>Bacteria</taxon>
        <taxon>Pseudomonadati</taxon>
        <taxon>Pseudomonadota</taxon>
        <taxon>Betaproteobacteria</taxon>
        <taxon>Nitrosomonadales</taxon>
        <taxon>Gallionellaceae</taxon>
        <taxon>Ferrigenium</taxon>
    </lineage>
</organism>
<evidence type="ECO:0000256" key="4">
    <source>
        <dbReference type="ARBA" id="ARBA00022833"/>
    </source>
</evidence>
<keyword evidence="4" id="KW-0862">Zinc</keyword>
<sequence>MKQVLQSLKTGITEVAEVPCPAVKRGQLLIHSSQTLVSAGTERMLVEFGKAGWIEKARQQPDKVRMVLDKIRTDGLMPTIEAVFNKLDQPLPLGYCNVGRVLEVGGGGTAFEIGDRVVSNGKHAEVVSVPINLCAKVPEGVSDEEAAFTVLGAIALQGIRLVKPTLGEAVVVTGLGLIGLVTVQLLRAHGCRVLGIDYDPAKLEMAKRFGAEVVNLSTGEDPVAAAQRFSRGRGVDAVIITASTKSNEPVHQAALMCRKRGRIVLVGVTGLELSRADFFEKELTFQVSCSYGPGRYDPNYEDKGHDYPAAFVRWTEQRNFEAVLDMMADGRLDVKPLISHRFAIDKAEQAYEVVAGGGASLGILLNYPQSEESAKGVRRQTVDLGSHASSRPQPLSRTEKKDVCPASLGVIGAGNYATAVLISAFKATGARLKTVASGGGVSGLHAGRKFGFEATTTDTASVLADAEVNAVIITTRHDSHARMVCDALAAGKHVFVEKPLCLKVDELEQIKAAHSSFSTAPLASPVVMVGFNRRFAPQVQKMKELLAGATGPKAFVMTVNAGAIPAEHWTQDPEVGGGRVVGEACHFIDLLRFLAGVPIVEWRRTSMNSATQDTVNLELVFADGSVGTVHYFANGSKSFPKERLEVFTGGRVLQLDNFRRLTGYGWPGFSKMNLWRQDKGQKNCAKAFVAAIEGDSSLPIPFEEIIEVSRISIELAGN</sequence>
<dbReference type="Pfam" id="PF22725">
    <property type="entry name" value="GFO_IDH_MocA_C3"/>
    <property type="match status" value="1"/>
</dbReference>
<gene>
    <name evidence="8" type="ORF">FGKAn22_23310</name>
</gene>
<dbReference type="GO" id="GO:0016491">
    <property type="term" value="F:oxidoreductase activity"/>
    <property type="evidence" value="ECO:0007669"/>
    <property type="project" value="UniProtKB-KW"/>
</dbReference>
<dbReference type="EMBL" id="AP019536">
    <property type="protein sequence ID" value="BBJ00639.1"/>
    <property type="molecule type" value="Genomic_DNA"/>
</dbReference>
<comment type="cofactor">
    <cofactor evidence="1">
        <name>Zn(2+)</name>
        <dbReference type="ChEBI" id="CHEBI:29105"/>
    </cofactor>
</comment>
<dbReference type="Gene3D" id="3.30.360.10">
    <property type="entry name" value="Dihydrodipicolinate Reductase, domain 2"/>
    <property type="match status" value="1"/>
</dbReference>
<protein>
    <submittedName>
        <fullName evidence="8">Oxidoreductase</fullName>
    </submittedName>
</protein>
<dbReference type="PANTHER" id="PTHR43350">
    <property type="entry name" value="NAD-DEPENDENT ALCOHOL DEHYDROGENASE"/>
    <property type="match status" value="1"/>
</dbReference>
<dbReference type="InterPro" id="IPR013149">
    <property type="entry name" value="ADH-like_C"/>
</dbReference>
<keyword evidence="5" id="KW-0560">Oxidoreductase</keyword>
<feature type="region of interest" description="Disordered" evidence="6">
    <location>
        <begin position="376"/>
        <end position="400"/>
    </location>
</feature>
<accession>A0AAN1W0M9</accession>
<evidence type="ECO:0000313" key="8">
    <source>
        <dbReference type="EMBL" id="BBJ00639.1"/>
    </source>
</evidence>
<evidence type="ECO:0000256" key="1">
    <source>
        <dbReference type="ARBA" id="ARBA00001947"/>
    </source>
</evidence>
<feature type="domain" description="Enoyl reductase (ER)" evidence="7">
    <location>
        <begin position="59"/>
        <end position="361"/>
    </location>
</feature>
<dbReference type="GO" id="GO:0046872">
    <property type="term" value="F:metal ion binding"/>
    <property type="evidence" value="ECO:0007669"/>
    <property type="project" value="UniProtKB-KW"/>
</dbReference>
<proteinExistence type="inferred from homology"/>
<evidence type="ECO:0000256" key="2">
    <source>
        <dbReference type="ARBA" id="ARBA00008072"/>
    </source>
</evidence>
<dbReference type="GO" id="GO:0000166">
    <property type="term" value="F:nucleotide binding"/>
    <property type="evidence" value="ECO:0007669"/>
    <property type="project" value="InterPro"/>
</dbReference>
<dbReference type="InterPro" id="IPR036291">
    <property type="entry name" value="NAD(P)-bd_dom_sf"/>
</dbReference>
<reference evidence="8 9" key="1">
    <citation type="submission" date="2019-03" db="EMBL/GenBank/DDBJ databases">
        <title>Complete genome sequence of Ferrigenium kumadai strain An22, a microaerophilic iron-oxidizing bacterium isolated from a paddy field soil.</title>
        <authorList>
            <person name="Watanabe T."/>
            <person name="Asakawa S."/>
        </authorList>
    </citation>
    <scope>NUCLEOTIDE SEQUENCE [LARGE SCALE GENOMIC DNA]</scope>
    <source>
        <strain evidence="8 9">An22</strain>
    </source>
</reference>
<dbReference type="SUPFAM" id="SSF55347">
    <property type="entry name" value="Glyceraldehyde-3-phosphate dehydrogenase-like, C-terminal domain"/>
    <property type="match status" value="1"/>
</dbReference>
<dbReference type="InterPro" id="IPR020843">
    <property type="entry name" value="ER"/>
</dbReference>
<dbReference type="Gene3D" id="3.90.180.10">
    <property type="entry name" value="Medium-chain alcohol dehydrogenases, catalytic domain"/>
    <property type="match status" value="2"/>
</dbReference>
<dbReference type="CDD" id="cd08255">
    <property type="entry name" value="2-desacetyl-2-hydroxyethyl_bacteriochlorophyllide_like"/>
    <property type="match status" value="1"/>
</dbReference>
<dbReference type="AlphaFoldDB" id="A0AAN1W0M9"/>
<evidence type="ECO:0000256" key="5">
    <source>
        <dbReference type="ARBA" id="ARBA00023002"/>
    </source>
</evidence>
<comment type="similarity">
    <text evidence="2">Belongs to the zinc-containing alcohol dehydrogenase family.</text>
</comment>
<dbReference type="PANTHER" id="PTHR43350:SF19">
    <property type="entry name" value="D-GULOSIDE 3-DEHYDROGENASE"/>
    <property type="match status" value="1"/>
</dbReference>
<dbReference type="SUPFAM" id="SSF50129">
    <property type="entry name" value="GroES-like"/>
    <property type="match status" value="1"/>
</dbReference>
<dbReference type="Gene3D" id="3.40.50.720">
    <property type="entry name" value="NAD(P)-binding Rossmann-like Domain"/>
    <property type="match status" value="2"/>
</dbReference>
<dbReference type="Pfam" id="PF00107">
    <property type="entry name" value="ADH_zinc_N"/>
    <property type="match status" value="1"/>
</dbReference>
<dbReference type="InterPro" id="IPR011032">
    <property type="entry name" value="GroES-like_sf"/>
</dbReference>
<dbReference type="InterPro" id="IPR055170">
    <property type="entry name" value="GFO_IDH_MocA-like_dom"/>
</dbReference>
<dbReference type="KEGG" id="fku:FGKAn22_23310"/>
<evidence type="ECO:0000256" key="6">
    <source>
        <dbReference type="SAM" id="MobiDB-lite"/>
    </source>
</evidence>
<dbReference type="Proteomes" id="UP001319121">
    <property type="component" value="Chromosome"/>
</dbReference>
<keyword evidence="3" id="KW-0479">Metal-binding</keyword>
<evidence type="ECO:0000256" key="3">
    <source>
        <dbReference type="ARBA" id="ARBA00022723"/>
    </source>
</evidence>
<evidence type="ECO:0000313" key="9">
    <source>
        <dbReference type="Proteomes" id="UP001319121"/>
    </source>
</evidence>
<dbReference type="SMART" id="SM00829">
    <property type="entry name" value="PKS_ER"/>
    <property type="match status" value="1"/>
</dbReference>
<keyword evidence="9" id="KW-1185">Reference proteome</keyword>
<dbReference type="Pfam" id="PF01408">
    <property type="entry name" value="GFO_IDH_MocA"/>
    <property type="match status" value="1"/>
</dbReference>
<feature type="compositionally biased region" description="Polar residues" evidence="6">
    <location>
        <begin position="387"/>
        <end position="396"/>
    </location>
</feature>
<evidence type="ECO:0000259" key="7">
    <source>
        <dbReference type="SMART" id="SM00829"/>
    </source>
</evidence>
<name>A0AAN1W0M9_9PROT</name>
<dbReference type="RefSeq" id="WP_212785862.1">
    <property type="nucleotide sequence ID" value="NZ_AP019536.1"/>
</dbReference>
<dbReference type="SUPFAM" id="SSF51735">
    <property type="entry name" value="NAD(P)-binding Rossmann-fold domains"/>
    <property type="match status" value="2"/>
</dbReference>